<evidence type="ECO:0000256" key="1">
    <source>
        <dbReference type="ARBA" id="ARBA00023015"/>
    </source>
</evidence>
<comment type="caution">
    <text evidence="5">The sequence shown here is derived from an EMBL/GenBank/DDBJ whole genome shotgun (WGS) entry which is preliminary data.</text>
</comment>
<dbReference type="PANTHER" id="PTHR42756">
    <property type="entry name" value="TRANSCRIPTIONAL REGULATOR, MARR"/>
    <property type="match status" value="1"/>
</dbReference>
<dbReference type="InterPro" id="IPR036390">
    <property type="entry name" value="WH_DNA-bd_sf"/>
</dbReference>
<accession>A0A8J3MB42</accession>
<organism evidence="5 6">
    <name type="scientific">Seohaeicola zhoushanensis</name>
    <dbReference type="NCBI Taxonomy" id="1569283"/>
    <lineage>
        <taxon>Bacteria</taxon>
        <taxon>Pseudomonadati</taxon>
        <taxon>Pseudomonadota</taxon>
        <taxon>Alphaproteobacteria</taxon>
        <taxon>Rhodobacterales</taxon>
        <taxon>Roseobacteraceae</taxon>
        <taxon>Seohaeicola</taxon>
    </lineage>
</organism>
<reference evidence="5" key="2">
    <citation type="submission" date="2020-09" db="EMBL/GenBank/DDBJ databases">
        <authorList>
            <person name="Sun Q."/>
            <person name="Kim S."/>
        </authorList>
    </citation>
    <scope>NUCLEOTIDE SEQUENCE</scope>
    <source>
        <strain evidence="5">KCTC 42650</strain>
    </source>
</reference>
<evidence type="ECO:0000313" key="5">
    <source>
        <dbReference type="EMBL" id="GHF62275.1"/>
    </source>
</evidence>
<dbReference type="GO" id="GO:0003677">
    <property type="term" value="F:DNA binding"/>
    <property type="evidence" value="ECO:0007669"/>
    <property type="project" value="UniProtKB-KW"/>
</dbReference>
<sequence length="195" mass="22009">MSRLMDSEDNAAREIETEALLDRMRLPVGQSYNADDNIARICSVIANRTSLLMQSMYGERFGLNVLNWRILAILGYHSPISAKAISEMIATDQVTISRAIDQMSRKKLISRRVDQSDRRRQLLRLSDRGQEVYQRVLPLFAASESALLAPLSEDEQAELRRLLHIVAKQAETEFSETKPWQDVLSAYGKPGGSDA</sequence>
<dbReference type="EMBL" id="BNCJ01000013">
    <property type="protein sequence ID" value="GHF62275.1"/>
    <property type="molecule type" value="Genomic_DNA"/>
</dbReference>
<keyword evidence="3" id="KW-0804">Transcription</keyword>
<dbReference type="GO" id="GO:0003700">
    <property type="term" value="F:DNA-binding transcription factor activity"/>
    <property type="evidence" value="ECO:0007669"/>
    <property type="project" value="InterPro"/>
</dbReference>
<dbReference type="Proteomes" id="UP000626220">
    <property type="component" value="Unassembled WGS sequence"/>
</dbReference>
<name>A0A8J3MB42_9RHOB</name>
<dbReference type="PRINTS" id="PR00598">
    <property type="entry name" value="HTHMARR"/>
</dbReference>
<reference evidence="5" key="1">
    <citation type="journal article" date="2014" name="Int. J. Syst. Evol. Microbiol.">
        <title>Complete genome sequence of Corynebacterium casei LMG S-19264T (=DSM 44701T), isolated from a smear-ripened cheese.</title>
        <authorList>
            <consortium name="US DOE Joint Genome Institute (JGI-PGF)"/>
            <person name="Walter F."/>
            <person name="Albersmeier A."/>
            <person name="Kalinowski J."/>
            <person name="Ruckert C."/>
        </authorList>
    </citation>
    <scope>NUCLEOTIDE SEQUENCE</scope>
    <source>
        <strain evidence="5">KCTC 42650</strain>
    </source>
</reference>
<evidence type="ECO:0000256" key="2">
    <source>
        <dbReference type="ARBA" id="ARBA00023125"/>
    </source>
</evidence>
<dbReference type="Gene3D" id="1.10.10.10">
    <property type="entry name" value="Winged helix-like DNA-binding domain superfamily/Winged helix DNA-binding domain"/>
    <property type="match status" value="1"/>
</dbReference>
<dbReference type="InterPro" id="IPR000835">
    <property type="entry name" value="HTH_MarR-typ"/>
</dbReference>
<dbReference type="RefSeq" id="WP_189681604.1">
    <property type="nucleotide sequence ID" value="NZ_BNCJ01000013.1"/>
</dbReference>
<dbReference type="AlphaFoldDB" id="A0A8J3MB42"/>
<dbReference type="SUPFAM" id="SSF46785">
    <property type="entry name" value="Winged helix' DNA-binding domain"/>
    <property type="match status" value="1"/>
</dbReference>
<proteinExistence type="predicted"/>
<evidence type="ECO:0000313" key="6">
    <source>
        <dbReference type="Proteomes" id="UP000626220"/>
    </source>
</evidence>
<evidence type="ECO:0000259" key="4">
    <source>
        <dbReference type="PROSITE" id="PS50995"/>
    </source>
</evidence>
<dbReference type="InterPro" id="IPR036388">
    <property type="entry name" value="WH-like_DNA-bd_sf"/>
</dbReference>
<dbReference type="PROSITE" id="PS50995">
    <property type="entry name" value="HTH_MARR_2"/>
    <property type="match status" value="1"/>
</dbReference>
<keyword evidence="6" id="KW-1185">Reference proteome</keyword>
<protein>
    <recommendedName>
        <fullName evidence="4">HTH marR-type domain-containing protein</fullName>
    </recommendedName>
</protein>
<keyword evidence="1" id="KW-0805">Transcription regulation</keyword>
<gene>
    <name evidence="5" type="ORF">GCM10017056_37050</name>
</gene>
<dbReference type="PANTHER" id="PTHR42756:SF1">
    <property type="entry name" value="TRANSCRIPTIONAL REPRESSOR OF EMRAB OPERON"/>
    <property type="match status" value="1"/>
</dbReference>
<dbReference type="SMART" id="SM00347">
    <property type="entry name" value="HTH_MARR"/>
    <property type="match status" value="1"/>
</dbReference>
<feature type="domain" description="HTH marR-type" evidence="4">
    <location>
        <begin position="35"/>
        <end position="168"/>
    </location>
</feature>
<evidence type="ECO:0000256" key="3">
    <source>
        <dbReference type="ARBA" id="ARBA00023163"/>
    </source>
</evidence>
<keyword evidence="2" id="KW-0238">DNA-binding</keyword>
<dbReference type="Pfam" id="PF12802">
    <property type="entry name" value="MarR_2"/>
    <property type="match status" value="1"/>
</dbReference>